<name>A0A376U1W9_ECOLX</name>
<dbReference type="Pfam" id="PF01527">
    <property type="entry name" value="HTH_Tnp_1"/>
    <property type="match status" value="1"/>
</dbReference>
<proteinExistence type="inferred from homology"/>
<dbReference type="InterPro" id="IPR002514">
    <property type="entry name" value="Transposase_8"/>
</dbReference>
<organism evidence="2 3">
    <name type="scientific">Escherichia coli</name>
    <dbReference type="NCBI Taxonomy" id="562"/>
    <lineage>
        <taxon>Bacteria</taxon>
        <taxon>Pseudomonadati</taxon>
        <taxon>Pseudomonadota</taxon>
        <taxon>Gammaproteobacteria</taxon>
        <taxon>Enterobacterales</taxon>
        <taxon>Enterobacteriaceae</taxon>
        <taxon>Escherichia</taxon>
    </lineage>
</organism>
<dbReference type="GO" id="GO:0006313">
    <property type="term" value="P:DNA transposition"/>
    <property type="evidence" value="ECO:0007669"/>
    <property type="project" value="InterPro"/>
</dbReference>
<dbReference type="PANTHER" id="PTHR33609">
    <property type="entry name" value="LOW CALCIUM RESPONSE LOCUS PROTEIN S"/>
    <property type="match status" value="1"/>
</dbReference>
<dbReference type="GO" id="GO:0003677">
    <property type="term" value="F:DNA binding"/>
    <property type="evidence" value="ECO:0007669"/>
    <property type="project" value="InterPro"/>
</dbReference>
<sequence>MAKPRFTNEQIAEILQQSKEGASNKELCEHYQFSVSTLRRWQEQHADGIRSELKKNRIQSTNRLSGFLCYRYSTDSYI</sequence>
<protein>
    <submittedName>
        <fullName evidence="2">Transposase</fullName>
    </submittedName>
</protein>
<dbReference type="InterPro" id="IPR009057">
    <property type="entry name" value="Homeodomain-like_sf"/>
</dbReference>
<dbReference type="SUPFAM" id="SSF46689">
    <property type="entry name" value="Homeodomain-like"/>
    <property type="match status" value="1"/>
</dbReference>
<evidence type="ECO:0000313" key="2">
    <source>
        <dbReference type="EMBL" id="STI83170.1"/>
    </source>
</evidence>
<dbReference type="InterPro" id="IPR052546">
    <property type="entry name" value="Transposase_8_domain"/>
</dbReference>
<dbReference type="AlphaFoldDB" id="A0A376U1W9"/>
<accession>A0A376U1W9</accession>
<dbReference type="Gene3D" id="1.10.10.10">
    <property type="entry name" value="Winged helix-like DNA-binding domain superfamily/Winged helix DNA-binding domain"/>
    <property type="match status" value="1"/>
</dbReference>
<gene>
    <name evidence="2" type="ORF">NCTC8622_02185</name>
</gene>
<dbReference type="GO" id="GO:0004803">
    <property type="term" value="F:transposase activity"/>
    <property type="evidence" value="ECO:0007669"/>
    <property type="project" value="InterPro"/>
</dbReference>
<evidence type="ECO:0000256" key="1">
    <source>
        <dbReference type="ARBA" id="ARBA00009964"/>
    </source>
</evidence>
<dbReference type="InterPro" id="IPR036388">
    <property type="entry name" value="WH-like_DNA-bd_sf"/>
</dbReference>
<dbReference type="EMBL" id="UGCP01000002">
    <property type="protein sequence ID" value="STI83170.1"/>
    <property type="molecule type" value="Genomic_DNA"/>
</dbReference>
<dbReference type="Proteomes" id="UP000254079">
    <property type="component" value="Unassembled WGS sequence"/>
</dbReference>
<dbReference type="PANTHER" id="PTHR33609:SF1">
    <property type="entry name" value="TRANSPOSASE"/>
    <property type="match status" value="1"/>
</dbReference>
<reference evidence="2 3" key="1">
    <citation type="submission" date="2018-06" db="EMBL/GenBank/DDBJ databases">
        <authorList>
            <consortium name="Pathogen Informatics"/>
            <person name="Doyle S."/>
        </authorList>
    </citation>
    <scope>NUCLEOTIDE SEQUENCE [LARGE SCALE GENOMIC DNA]</scope>
    <source>
        <strain evidence="2 3">NCTC8622</strain>
    </source>
</reference>
<comment type="similarity">
    <text evidence="1">Belongs to the transposase 8 family.</text>
</comment>
<evidence type="ECO:0000313" key="3">
    <source>
        <dbReference type="Proteomes" id="UP000254079"/>
    </source>
</evidence>